<organism evidence="3 4">
    <name type="scientific">Collinsella aerofaciens</name>
    <dbReference type="NCBI Taxonomy" id="74426"/>
    <lineage>
        <taxon>Bacteria</taxon>
        <taxon>Bacillati</taxon>
        <taxon>Actinomycetota</taxon>
        <taxon>Coriobacteriia</taxon>
        <taxon>Coriobacteriales</taxon>
        <taxon>Coriobacteriaceae</taxon>
        <taxon>Collinsella</taxon>
    </lineage>
</organism>
<dbReference type="InterPro" id="IPR004629">
    <property type="entry name" value="WecG_TagA_CpsF"/>
</dbReference>
<dbReference type="NCBIfam" id="TIGR00696">
    <property type="entry name" value="wecG_tagA_cpsF"/>
    <property type="match status" value="1"/>
</dbReference>
<protein>
    <submittedName>
        <fullName evidence="3">WecB/TagA/CpsF family glycosyltransferase</fullName>
    </submittedName>
</protein>
<dbReference type="AlphaFoldDB" id="A0A6L8RIE0"/>
<evidence type="ECO:0000256" key="2">
    <source>
        <dbReference type="ARBA" id="ARBA00022679"/>
    </source>
</evidence>
<dbReference type="CDD" id="cd06533">
    <property type="entry name" value="Glyco_transf_WecG_TagA"/>
    <property type="match status" value="1"/>
</dbReference>
<keyword evidence="2 3" id="KW-0808">Transferase</keyword>
<dbReference type="EMBL" id="WWTB01000006">
    <property type="protein sequence ID" value="MZJ85610.1"/>
    <property type="molecule type" value="Genomic_DNA"/>
</dbReference>
<evidence type="ECO:0000313" key="3">
    <source>
        <dbReference type="EMBL" id="MZJ85610.1"/>
    </source>
</evidence>
<dbReference type="Proteomes" id="UP000481598">
    <property type="component" value="Unassembled WGS sequence"/>
</dbReference>
<accession>A0A6L8RIE0</accession>
<dbReference type="Pfam" id="PF03808">
    <property type="entry name" value="Glyco_tran_WecG"/>
    <property type="match status" value="1"/>
</dbReference>
<keyword evidence="1" id="KW-0328">Glycosyltransferase</keyword>
<sequence length="249" mass="28012">MPGYNRERLLSSFFDNVTFDQVCEVLVEHVSNRTPGYMMSLNLDILIRADKDPEFRDALEGADLILMDSAPLMKIARKRGVDCVEKLSGSDLMPRICEFAANKGYSCAIVGGMPGVPEKAAAALSAQYPGLIFKGSISPEYGFEKDAEKLQMLLSKVAGMHADILFLCLGEPKSGLLVNRHLGEFGVPFVFNVGAAVDFCAGNVDRAPKWMQDHSLEWFYRFLREPKRLFRRYFIDSWHFLAMCRKHKG</sequence>
<evidence type="ECO:0000313" key="4">
    <source>
        <dbReference type="Proteomes" id="UP000481598"/>
    </source>
</evidence>
<dbReference type="PANTHER" id="PTHR34136">
    <property type="match status" value="1"/>
</dbReference>
<dbReference type="PANTHER" id="PTHR34136:SF1">
    <property type="entry name" value="UDP-N-ACETYL-D-MANNOSAMINURONIC ACID TRANSFERASE"/>
    <property type="match status" value="1"/>
</dbReference>
<gene>
    <name evidence="3" type="ORF">GT635_03915</name>
</gene>
<name>A0A6L8RIE0_9ACTN</name>
<dbReference type="GO" id="GO:0016758">
    <property type="term" value="F:hexosyltransferase activity"/>
    <property type="evidence" value="ECO:0007669"/>
    <property type="project" value="TreeGrafter"/>
</dbReference>
<dbReference type="RefSeq" id="WP_161154975.1">
    <property type="nucleotide sequence ID" value="NZ_WWSY01000001.1"/>
</dbReference>
<evidence type="ECO:0000256" key="1">
    <source>
        <dbReference type="ARBA" id="ARBA00022676"/>
    </source>
</evidence>
<comment type="caution">
    <text evidence="3">The sequence shown here is derived from an EMBL/GenBank/DDBJ whole genome shotgun (WGS) entry which is preliminary data.</text>
</comment>
<proteinExistence type="predicted"/>
<reference evidence="3 4" key="1">
    <citation type="journal article" date="2019" name="Nat. Med.">
        <title>A library of human gut bacterial isolates paired with longitudinal multiomics data enables mechanistic microbiome research.</title>
        <authorList>
            <person name="Poyet M."/>
            <person name="Groussin M."/>
            <person name="Gibbons S.M."/>
            <person name="Avila-Pacheco J."/>
            <person name="Jiang X."/>
            <person name="Kearney S.M."/>
            <person name="Perrotta A.R."/>
            <person name="Berdy B."/>
            <person name="Zhao S."/>
            <person name="Lieberman T.D."/>
            <person name="Swanson P.K."/>
            <person name="Smith M."/>
            <person name="Roesemann S."/>
            <person name="Alexander J.E."/>
            <person name="Rich S.A."/>
            <person name="Livny J."/>
            <person name="Vlamakis H."/>
            <person name="Clish C."/>
            <person name="Bullock K."/>
            <person name="Deik A."/>
            <person name="Scott J."/>
            <person name="Pierce K.A."/>
            <person name="Xavier R.J."/>
            <person name="Alm E.J."/>
        </authorList>
    </citation>
    <scope>NUCLEOTIDE SEQUENCE [LARGE SCALE GENOMIC DNA]</scope>
    <source>
        <strain evidence="3 4">BIOML-A10</strain>
    </source>
</reference>